<dbReference type="Proteomes" id="UP000277537">
    <property type="component" value="Unassembled WGS sequence"/>
</dbReference>
<dbReference type="InterPro" id="IPR018357">
    <property type="entry name" value="Hexapep_transf_CS"/>
</dbReference>
<dbReference type="CDD" id="cd04647">
    <property type="entry name" value="LbH_MAT_like"/>
    <property type="match status" value="1"/>
</dbReference>
<dbReference type="Gene3D" id="2.160.10.10">
    <property type="entry name" value="Hexapeptide repeat proteins"/>
    <property type="match status" value="2"/>
</dbReference>
<evidence type="ECO:0000256" key="2">
    <source>
        <dbReference type="ARBA" id="ARBA00022737"/>
    </source>
</evidence>
<dbReference type="SUPFAM" id="SSF51161">
    <property type="entry name" value="Trimeric LpxA-like enzymes"/>
    <property type="match status" value="2"/>
</dbReference>
<dbReference type="PROSITE" id="PS00101">
    <property type="entry name" value="HEXAPEP_TRANSFERASES"/>
    <property type="match status" value="1"/>
</dbReference>
<evidence type="ECO:0000313" key="4">
    <source>
        <dbReference type="EMBL" id="RSE21626.1"/>
    </source>
</evidence>
<dbReference type="PANTHER" id="PTHR23416">
    <property type="entry name" value="SIALIC ACID SYNTHASE-RELATED"/>
    <property type="match status" value="1"/>
</dbReference>
<reference evidence="4 5" key="1">
    <citation type="submission" date="2018-10" db="EMBL/GenBank/DDBJ databases">
        <title>Transmission dynamics of multidrug resistant bacteria on intensive care unit surfaces.</title>
        <authorList>
            <person name="D'Souza A.W."/>
            <person name="Potter R.F."/>
            <person name="Wallace M."/>
            <person name="Shupe A."/>
            <person name="Patel S."/>
            <person name="Sun S."/>
            <person name="Gul D."/>
            <person name="Kwon J.H."/>
            <person name="Andleeb S."/>
            <person name="Burnham C.-A.D."/>
            <person name="Dantas G."/>
        </authorList>
    </citation>
    <scope>NUCLEOTIDE SEQUENCE [LARGE SCALE GENOMIC DNA]</scope>
    <source>
        <strain evidence="4 5">AJ_385</strain>
    </source>
</reference>
<dbReference type="EMBL" id="RHXE01000031">
    <property type="protein sequence ID" value="RSE21626.1"/>
    <property type="molecule type" value="Genomic_DNA"/>
</dbReference>
<dbReference type="InterPro" id="IPR011004">
    <property type="entry name" value="Trimer_LpxA-like_sf"/>
</dbReference>
<organism evidence="4 5">
    <name type="scientific">Acinetobacter johnsonii</name>
    <dbReference type="NCBI Taxonomy" id="40214"/>
    <lineage>
        <taxon>Bacteria</taxon>
        <taxon>Pseudomonadati</taxon>
        <taxon>Pseudomonadota</taxon>
        <taxon>Gammaproteobacteria</taxon>
        <taxon>Moraxellales</taxon>
        <taxon>Moraxellaceae</taxon>
        <taxon>Acinetobacter</taxon>
    </lineage>
</organism>
<sequence>MFFKILKYMNWFTSQCRKVMYNMAFGTQFRYFGKACTLEINGQVKIGKNVYIGDHVSLIVEQGAILEIADNSFIGESCYIKCFGGKVLIGKDVSINSKSYINGCGGITIGDNTRIGTQSILIASNHKFGEPDLLVKDAITKQGVSLGQNIWLGARVTVLDGVTIADDSVIGACSLVSKPLPESGVYVGIPAKKIKSV</sequence>
<protein>
    <submittedName>
        <fullName evidence="4">Acyltransferase</fullName>
    </submittedName>
</protein>
<keyword evidence="1 4" id="KW-0808">Transferase</keyword>
<name>A0A2W5CPC1_ACIJO</name>
<evidence type="ECO:0000313" key="5">
    <source>
        <dbReference type="Proteomes" id="UP000277537"/>
    </source>
</evidence>
<dbReference type="GO" id="GO:0016746">
    <property type="term" value="F:acyltransferase activity"/>
    <property type="evidence" value="ECO:0007669"/>
    <property type="project" value="UniProtKB-KW"/>
</dbReference>
<dbReference type="InterPro" id="IPR001451">
    <property type="entry name" value="Hexapep"/>
</dbReference>
<comment type="caution">
    <text evidence="4">The sequence shown here is derived from an EMBL/GenBank/DDBJ whole genome shotgun (WGS) entry which is preliminary data.</text>
</comment>
<dbReference type="AlphaFoldDB" id="A0A2W5CPC1"/>
<dbReference type="Pfam" id="PF00132">
    <property type="entry name" value="Hexapep"/>
    <property type="match status" value="1"/>
</dbReference>
<proteinExistence type="predicted"/>
<accession>A0A2W5CPC1</accession>
<evidence type="ECO:0000256" key="1">
    <source>
        <dbReference type="ARBA" id="ARBA00022679"/>
    </source>
</evidence>
<evidence type="ECO:0000256" key="3">
    <source>
        <dbReference type="ARBA" id="ARBA00023315"/>
    </source>
</evidence>
<gene>
    <name evidence="4" type="ORF">EGT73_12600</name>
</gene>
<keyword evidence="3 4" id="KW-0012">Acyltransferase</keyword>
<keyword evidence="2" id="KW-0677">Repeat</keyword>
<dbReference type="InterPro" id="IPR051159">
    <property type="entry name" value="Hexapeptide_acetyltransf"/>
</dbReference>